<comment type="function">
    <text evidence="12 13">RNA polymerase that catalyzes the synthesis of short RNA molecules used as primers for DNA polymerase during DNA replication.</text>
</comment>
<dbReference type="InterPro" id="IPR019475">
    <property type="entry name" value="DNA_primase_DnaB-bd"/>
</dbReference>
<proteinExistence type="inferred from homology"/>
<dbReference type="FunFam" id="3.90.580.10:FF:000001">
    <property type="entry name" value="DNA primase"/>
    <property type="match status" value="1"/>
</dbReference>
<dbReference type="InterPro" id="IPR036977">
    <property type="entry name" value="DNA_primase_Znf_CHC2"/>
</dbReference>
<dbReference type="PANTHER" id="PTHR30313:SF2">
    <property type="entry name" value="DNA PRIMASE"/>
    <property type="match status" value="1"/>
</dbReference>
<evidence type="ECO:0000256" key="3">
    <source>
        <dbReference type="ARBA" id="ARBA00022679"/>
    </source>
</evidence>
<dbReference type="InterPro" id="IPR034151">
    <property type="entry name" value="TOPRIM_DnaG_bac"/>
</dbReference>
<keyword evidence="2 12" id="KW-0639">Primosome</keyword>
<keyword evidence="11 12" id="KW-0804">Transcription</keyword>
<evidence type="ECO:0000256" key="1">
    <source>
        <dbReference type="ARBA" id="ARBA00022478"/>
    </source>
</evidence>
<feature type="coiled-coil region" evidence="15">
    <location>
        <begin position="548"/>
        <end position="580"/>
    </location>
</feature>
<dbReference type="AlphaFoldDB" id="A0A1G2HHJ9"/>
<gene>
    <name evidence="12" type="primary">dnaG</name>
    <name evidence="17" type="ORF">A3F94_03045</name>
</gene>
<comment type="subunit">
    <text evidence="12">Monomer. Interacts with DnaB.</text>
</comment>
<dbReference type="Pfam" id="PF10410">
    <property type="entry name" value="DnaB_bind"/>
    <property type="match status" value="1"/>
</dbReference>
<evidence type="ECO:0000259" key="16">
    <source>
        <dbReference type="PROSITE" id="PS50880"/>
    </source>
</evidence>
<comment type="similarity">
    <text evidence="12 13">Belongs to the DnaG primase family.</text>
</comment>
<protein>
    <recommendedName>
        <fullName evidence="12 13">DNA primase</fullName>
        <ecNumber evidence="12">2.7.7.101</ecNumber>
    </recommendedName>
</protein>
<dbReference type="NCBIfam" id="TIGR01391">
    <property type="entry name" value="dnaG"/>
    <property type="match status" value="1"/>
</dbReference>
<evidence type="ECO:0000313" key="18">
    <source>
        <dbReference type="Proteomes" id="UP000176770"/>
    </source>
</evidence>
<dbReference type="HAMAP" id="MF_00974">
    <property type="entry name" value="DNA_primase_DnaG"/>
    <property type="match status" value="1"/>
</dbReference>
<keyword evidence="3 12" id="KW-0808">Transferase</keyword>
<comment type="cofactor">
    <cofactor evidence="12 13 14">
        <name>Zn(2+)</name>
        <dbReference type="ChEBI" id="CHEBI:29105"/>
    </cofactor>
    <text evidence="12 13 14">Binds 1 zinc ion per monomer.</text>
</comment>
<dbReference type="InterPro" id="IPR006295">
    <property type="entry name" value="DNA_primase_DnaG"/>
</dbReference>
<dbReference type="PIRSF" id="PIRSF002811">
    <property type="entry name" value="DnaG"/>
    <property type="match status" value="1"/>
</dbReference>
<keyword evidence="7 12" id="KW-0863">Zinc-finger</keyword>
<evidence type="ECO:0000256" key="13">
    <source>
        <dbReference type="PIRNR" id="PIRNR002811"/>
    </source>
</evidence>
<evidence type="ECO:0000256" key="4">
    <source>
        <dbReference type="ARBA" id="ARBA00022695"/>
    </source>
</evidence>
<evidence type="ECO:0000256" key="2">
    <source>
        <dbReference type="ARBA" id="ARBA00022515"/>
    </source>
</evidence>
<dbReference type="Gene3D" id="3.90.980.10">
    <property type="entry name" value="DNA primase, catalytic core, N-terminal domain"/>
    <property type="match status" value="1"/>
</dbReference>
<evidence type="ECO:0000256" key="9">
    <source>
        <dbReference type="ARBA" id="ARBA00022842"/>
    </source>
</evidence>
<dbReference type="GO" id="GO:0003677">
    <property type="term" value="F:DNA binding"/>
    <property type="evidence" value="ECO:0007669"/>
    <property type="project" value="UniProtKB-KW"/>
</dbReference>
<evidence type="ECO:0000256" key="5">
    <source>
        <dbReference type="ARBA" id="ARBA00022705"/>
    </source>
</evidence>
<feature type="domain" description="Toprim" evidence="16">
    <location>
        <begin position="264"/>
        <end position="345"/>
    </location>
</feature>
<comment type="domain">
    <text evidence="12">Contains an N-terminal zinc-binding domain, a central core domain that contains the primase activity, and a C-terminal DnaB-binding domain.</text>
</comment>
<dbReference type="STRING" id="1802165.A3F94_03045"/>
<keyword evidence="5 12" id="KW-0235">DNA replication</keyword>
<dbReference type="InterPro" id="IPR050219">
    <property type="entry name" value="DnaG_primase"/>
</dbReference>
<dbReference type="GO" id="GO:0008270">
    <property type="term" value="F:zinc ion binding"/>
    <property type="evidence" value="ECO:0007669"/>
    <property type="project" value="UniProtKB-UniRule"/>
</dbReference>
<evidence type="ECO:0000256" key="15">
    <source>
        <dbReference type="SAM" id="Coils"/>
    </source>
</evidence>
<evidence type="ECO:0000256" key="11">
    <source>
        <dbReference type="ARBA" id="ARBA00023163"/>
    </source>
</evidence>
<keyword evidence="6 12" id="KW-0479">Metal-binding</keyword>
<accession>A0A1G2HHJ9</accession>
<keyword evidence="15" id="KW-0175">Coiled coil</keyword>
<dbReference type="SUPFAM" id="SSF56731">
    <property type="entry name" value="DNA primase core"/>
    <property type="match status" value="1"/>
</dbReference>
<reference evidence="17 18" key="1">
    <citation type="journal article" date="2016" name="Nat. Commun.">
        <title>Thousands of microbial genomes shed light on interconnected biogeochemical processes in an aquifer system.</title>
        <authorList>
            <person name="Anantharaman K."/>
            <person name="Brown C.T."/>
            <person name="Hug L.A."/>
            <person name="Sharon I."/>
            <person name="Castelle C.J."/>
            <person name="Probst A.J."/>
            <person name="Thomas B.C."/>
            <person name="Singh A."/>
            <person name="Wilkins M.J."/>
            <person name="Karaoz U."/>
            <person name="Brodie E.L."/>
            <person name="Williams K.H."/>
            <person name="Hubbard S.S."/>
            <person name="Banfield J.F."/>
        </authorList>
    </citation>
    <scope>NUCLEOTIDE SEQUENCE [LARGE SCALE GENOMIC DNA]</scope>
</reference>
<dbReference type="GO" id="GO:0003899">
    <property type="term" value="F:DNA-directed RNA polymerase activity"/>
    <property type="evidence" value="ECO:0007669"/>
    <property type="project" value="UniProtKB-UniRule"/>
</dbReference>
<keyword evidence="1 12" id="KW-0240">DNA-directed RNA polymerase</keyword>
<keyword evidence="10 12" id="KW-0238">DNA-binding</keyword>
<comment type="catalytic activity">
    <reaction evidence="12">
        <text>ssDNA + n NTP = ssDNA/pppN(pN)n-1 hybrid + (n-1) diphosphate.</text>
        <dbReference type="EC" id="2.7.7.101"/>
    </reaction>
</comment>
<evidence type="ECO:0000313" key="17">
    <source>
        <dbReference type="EMBL" id="OGZ61957.1"/>
    </source>
</evidence>
<dbReference type="InterPro" id="IPR013264">
    <property type="entry name" value="DNAG_N"/>
</dbReference>
<dbReference type="Pfam" id="PF01807">
    <property type="entry name" value="Zn_ribbon_DnaG"/>
    <property type="match status" value="1"/>
</dbReference>
<dbReference type="SUPFAM" id="SSF57783">
    <property type="entry name" value="Zinc beta-ribbon"/>
    <property type="match status" value="1"/>
</dbReference>
<dbReference type="GO" id="GO:0006269">
    <property type="term" value="P:DNA replication, synthesis of primer"/>
    <property type="evidence" value="ECO:0007669"/>
    <property type="project" value="UniProtKB-UniRule"/>
</dbReference>
<comment type="caution">
    <text evidence="17">The sequence shown here is derived from an EMBL/GenBank/DDBJ whole genome shotgun (WGS) entry which is preliminary data.</text>
</comment>
<name>A0A1G2HHJ9_9BACT</name>
<dbReference type="Gene3D" id="3.40.1360.10">
    <property type="match status" value="1"/>
</dbReference>
<dbReference type="PANTHER" id="PTHR30313">
    <property type="entry name" value="DNA PRIMASE"/>
    <property type="match status" value="1"/>
</dbReference>
<dbReference type="InterPro" id="IPR037068">
    <property type="entry name" value="DNA_primase_core_N_sf"/>
</dbReference>
<evidence type="ECO:0000256" key="12">
    <source>
        <dbReference type="HAMAP-Rule" id="MF_00974"/>
    </source>
</evidence>
<feature type="zinc finger region" description="CHC2-type" evidence="12 14">
    <location>
        <begin position="37"/>
        <end position="61"/>
    </location>
</feature>
<organism evidence="17 18">
    <name type="scientific">Candidatus Spechtbacteria bacterium RIFCSPLOWO2_12_FULL_38_22</name>
    <dbReference type="NCBI Taxonomy" id="1802165"/>
    <lineage>
        <taxon>Bacteria</taxon>
        <taxon>Candidatus Spechtiibacteriota</taxon>
    </lineage>
</organism>
<keyword evidence="4 12" id="KW-0548">Nucleotidyltransferase</keyword>
<dbReference type="GO" id="GO:1990077">
    <property type="term" value="C:primosome complex"/>
    <property type="evidence" value="ECO:0007669"/>
    <property type="project" value="UniProtKB-KW"/>
</dbReference>
<dbReference type="InterPro" id="IPR006171">
    <property type="entry name" value="TOPRIM_dom"/>
</dbReference>
<evidence type="ECO:0000256" key="10">
    <source>
        <dbReference type="ARBA" id="ARBA00023125"/>
    </source>
</evidence>
<keyword evidence="8 12" id="KW-0862">Zinc</keyword>
<dbReference type="Gene3D" id="3.90.580.10">
    <property type="entry name" value="Zinc finger, CHC2-type domain"/>
    <property type="match status" value="1"/>
</dbReference>
<keyword evidence="9" id="KW-0460">Magnesium</keyword>
<dbReference type="EC" id="2.7.7.101" evidence="12"/>
<dbReference type="Pfam" id="PF13155">
    <property type="entry name" value="Toprim_2"/>
    <property type="match status" value="1"/>
</dbReference>
<dbReference type="SMART" id="SM00400">
    <property type="entry name" value="ZnF_CHCC"/>
    <property type="match status" value="1"/>
</dbReference>
<dbReference type="EMBL" id="MHOK01000012">
    <property type="protein sequence ID" value="OGZ61957.1"/>
    <property type="molecule type" value="Genomic_DNA"/>
</dbReference>
<dbReference type="Pfam" id="PF08275">
    <property type="entry name" value="DNAG_N"/>
    <property type="match status" value="1"/>
</dbReference>
<dbReference type="CDD" id="cd03364">
    <property type="entry name" value="TOPRIM_DnaG_primases"/>
    <property type="match status" value="1"/>
</dbReference>
<dbReference type="InterPro" id="IPR002694">
    <property type="entry name" value="Znf_CHC2"/>
</dbReference>
<evidence type="ECO:0000256" key="6">
    <source>
        <dbReference type="ARBA" id="ARBA00022723"/>
    </source>
</evidence>
<dbReference type="InterPro" id="IPR030846">
    <property type="entry name" value="DnaG_bac"/>
</dbReference>
<evidence type="ECO:0000256" key="8">
    <source>
        <dbReference type="ARBA" id="ARBA00022833"/>
    </source>
</evidence>
<dbReference type="Proteomes" id="UP000176770">
    <property type="component" value="Unassembled WGS sequence"/>
</dbReference>
<sequence>MATQDPVDQIKNKLDIKDVIANYIKLEKSGVNLKARCPFHQERTPSFFVSPSRQIWRCFGCGEGGDIFTFIEKIEGVDFVDALQRLGQKAGVDVKKQDPKIRNQKNKSLEICDLVSKYFHRQLESKNGELVVEYFASRGINKQSIEDFRLGYAPVKSDNLITFLRKKNYEHLDMERAGVAFKSDISGDWLTRFRSRIIFPISSVAGDVVGFGARSLTEELALKMNRKVKFDTAKYINSPQTNIYDKSNILYGLNEAKIAIRQQDVCIVVEGYTDVILAHQEGFKNVVAASGTSLTAGQLDLISRFTKNLITSFDMDIAGDSATKRGIDLAQNMGFDVKVLILEEGKDPADVIFEDKNKWEEALKNTKSIMQFYFDGAFDRFDSSSAEGKREIGKILSPLIANIPSRIEQAHWVSDLSTRLKVGQEDVWEEVKVSNRKSQATGYEEASKDNVIKKQQISKKELLAQYMLLAVLKNGKLLKEVKNLDETIKPFKLLKVAKGMEKFDLDKFIKKIDKDDRILVDQLLLEADIKGGDWTKGHFRAILTSYRKAIVEEELKELEAQVKQKERDGNEEEVKKLLDKFHKKTIELYNA</sequence>
<dbReference type="PROSITE" id="PS50880">
    <property type="entry name" value="TOPRIM"/>
    <property type="match status" value="1"/>
</dbReference>
<dbReference type="GO" id="GO:0005737">
    <property type="term" value="C:cytoplasm"/>
    <property type="evidence" value="ECO:0007669"/>
    <property type="project" value="TreeGrafter"/>
</dbReference>
<evidence type="ECO:0000256" key="14">
    <source>
        <dbReference type="PIRSR" id="PIRSR002811-1"/>
    </source>
</evidence>
<evidence type="ECO:0000256" key="7">
    <source>
        <dbReference type="ARBA" id="ARBA00022771"/>
    </source>
</evidence>
<dbReference type="GO" id="GO:0000428">
    <property type="term" value="C:DNA-directed RNA polymerase complex"/>
    <property type="evidence" value="ECO:0007669"/>
    <property type="project" value="UniProtKB-KW"/>
</dbReference>
<dbReference type="SMART" id="SM00493">
    <property type="entry name" value="TOPRIM"/>
    <property type="match status" value="1"/>
</dbReference>